<dbReference type="PANTHER" id="PTHR22870">
    <property type="entry name" value="REGULATOR OF CHROMOSOME CONDENSATION"/>
    <property type="match status" value="1"/>
</dbReference>
<reference evidence="9" key="2">
    <citation type="submission" date="2019-06" db="EMBL/GenBank/DDBJ databases">
        <title>Genomics analysis of Aphanomyces spp. identifies a new class of oomycete effector associated with host adaptation.</title>
        <authorList>
            <person name="Gaulin E."/>
        </authorList>
    </citation>
    <scope>NUCLEOTIDE SEQUENCE</scope>
    <source>
        <strain evidence="9">CBS 578.67</strain>
    </source>
</reference>
<feature type="repeat" description="RCC1" evidence="6">
    <location>
        <begin position="331"/>
        <end position="395"/>
    </location>
</feature>
<dbReference type="InterPro" id="IPR011011">
    <property type="entry name" value="Znf_FYVE_PHD"/>
</dbReference>
<dbReference type="InterPro" id="IPR001965">
    <property type="entry name" value="Znf_PHD"/>
</dbReference>
<evidence type="ECO:0000313" key="9">
    <source>
        <dbReference type="EMBL" id="KAF0700765.1"/>
    </source>
</evidence>
<dbReference type="Gene3D" id="2.130.10.30">
    <property type="entry name" value="Regulator of chromosome condensation 1/beta-lactamase-inhibitor protein II"/>
    <property type="match status" value="2"/>
</dbReference>
<name>A0A485KLD9_9STRA</name>
<dbReference type="Gene3D" id="3.30.40.10">
    <property type="entry name" value="Zinc/RING finger domain, C3HC4 (zinc finger)"/>
    <property type="match status" value="1"/>
</dbReference>
<dbReference type="InterPro" id="IPR051210">
    <property type="entry name" value="Ub_ligase/GEF_domain"/>
</dbReference>
<dbReference type="SUPFAM" id="SSF57903">
    <property type="entry name" value="FYVE/PHD zinc finger"/>
    <property type="match status" value="1"/>
</dbReference>
<dbReference type="InterPro" id="IPR019787">
    <property type="entry name" value="Znf_PHD-finger"/>
</dbReference>
<keyword evidence="2" id="KW-0677">Repeat</keyword>
<dbReference type="PROSITE" id="PS50012">
    <property type="entry name" value="RCC1_3"/>
    <property type="match status" value="7"/>
</dbReference>
<feature type="repeat" description="RCC1" evidence="6">
    <location>
        <begin position="259"/>
        <end position="329"/>
    </location>
</feature>
<dbReference type="InterPro" id="IPR009091">
    <property type="entry name" value="RCC1/BLIP-II"/>
</dbReference>
<evidence type="ECO:0000256" key="1">
    <source>
        <dbReference type="ARBA" id="ARBA00022723"/>
    </source>
</evidence>
<evidence type="ECO:0000256" key="3">
    <source>
        <dbReference type="ARBA" id="ARBA00022771"/>
    </source>
</evidence>
<dbReference type="InterPro" id="IPR019786">
    <property type="entry name" value="Zinc_finger_PHD-type_CS"/>
</dbReference>
<evidence type="ECO:0000259" key="8">
    <source>
        <dbReference type="PROSITE" id="PS50016"/>
    </source>
</evidence>
<feature type="repeat" description="RCC1" evidence="6">
    <location>
        <begin position="134"/>
        <end position="192"/>
    </location>
</feature>
<dbReference type="SMART" id="SM00249">
    <property type="entry name" value="PHD"/>
    <property type="match status" value="1"/>
</dbReference>
<accession>A0A485KLD9</accession>
<dbReference type="Pfam" id="PF00415">
    <property type="entry name" value="RCC1"/>
    <property type="match status" value="3"/>
</dbReference>
<evidence type="ECO:0000256" key="7">
    <source>
        <dbReference type="SAM" id="MobiDB-lite"/>
    </source>
</evidence>
<sequence>MSDEEETPCRVCGSTDQEEYLVLCDGCDAPFHTFCHHGCVCCQQKPRNNFGKKYPVPDGDWFCKFCAGRPPKLQAKQNPLSSVFAWGDNTDGQLGLGTDEAVYSTPTAVEDLAAVGVLDIAVGETSTVLLTSEGDVYSSGTGTTGQLGHQDIVHEKLTHFRKLDGFEKRPAAEGRLERVFSGRDFSALLSQHGHIYTWGNGESGQLGHQENKIKKVPKKISALREKELPVVLAAAGGDFMVMTTGVAKEEDQFHRDLPGVLMTMGANTQGQLGEGSMKNQWVPQLLNPTGAATTSKAGCTQDEPSTCLVGRDTVSLAAGNAHVVLTVAGTLGAWSWGLGQGGQLGHPLPPVPASASKFFRPTFRVVRPRFIQALEHVHVTQVACGGTHTLFLTKDHRVYGCGSNEHGQLTDTVPTDATTELPVDLQLTHHGLRVVAAGDHHSMGVTATGGAVVAWGRNDKGQLGLGHTDKSAAPTVVPGLPKIESLHTGYHATFAVEFAKKTKAAGEPAKGGKKTKGGGGAAPAGSTKRAKK</sequence>
<dbReference type="OrthoDB" id="8068875at2759"/>
<dbReference type="Proteomes" id="UP000332933">
    <property type="component" value="Unassembled WGS sequence"/>
</dbReference>
<dbReference type="PANTHER" id="PTHR22870:SF408">
    <property type="entry name" value="OS09G0560450 PROTEIN"/>
    <property type="match status" value="1"/>
</dbReference>
<dbReference type="EMBL" id="VJMH01005113">
    <property type="protein sequence ID" value="KAF0700765.1"/>
    <property type="molecule type" value="Genomic_DNA"/>
</dbReference>
<dbReference type="PROSITE" id="PS01359">
    <property type="entry name" value="ZF_PHD_1"/>
    <property type="match status" value="1"/>
</dbReference>
<evidence type="ECO:0000313" key="11">
    <source>
        <dbReference type="Proteomes" id="UP000332933"/>
    </source>
</evidence>
<keyword evidence="11" id="KW-1185">Reference proteome</keyword>
<feature type="repeat" description="RCC1" evidence="6">
    <location>
        <begin position="193"/>
        <end position="246"/>
    </location>
</feature>
<evidence type="ECO:0000256" key="5">
    <source>
        <dbReference type="PROSITE-ProRule" id="PRU00146"/>
    </source>
</evidence>
<keyword evidence="1" id="KW-0479">Metal-binding</keyword>
<organism evidence="10 11">
    <name type="scientific">Aphanomyces stellatus</name>
    <dbReference type="NCBI Taxonomy" id="120398"/>
    <lineage>
        <taxon>Eukaryota</taxon>
        <taxon>Sar</taxon>
        <taxon>Stramenopiles</taxon>
        <taxon>Oomycota</taxon>
        <taxon>Saprolegniomycetes</taxon>
        <taxon>Saprolegniales</taxon>
        <taxon>Verrucalvaceae</taxon>
        <taxon>Aphanomyces</taxon>
    </lineage>
</organism>
<gene>
    <name evidence="10" type="primary">Aste57867_8718</name>
    <name evidence="9" type="ORF">As57867_008684</name>
    <name evidence="10" type="ORF">ASTE57867_8718</name>
</gene>
<proteinExistence type="predicted"/>
<feature type="region of interest" description="Disordered" evidence="7">
    <location>
        <begin position="502"/>
        <end position="532"/>
    </location>
</feature>
<reference evidence="10 11" key="1">
    <citation type="submission" date="2019-03" db="EMBL/GenBank/DDBJ databases">
        <authorList>
            <person name="Gaulin E."/>
            <person name="Dumas B."/>
        </authorList>
    </citation>
    <scope>NUCLEOTIDE SEQUENCE [LARGE SCALE GENOMIC DNA]</scope>
    <source>
        <strain evidence="10">CBS 568.67</strain>
    </source>
</reference>
<evidence type="ECO:0000256" key="6">
    <source>
        <dbReference type="PROSITE-ProRule" id="PRU00235"/>
    </source>
</evidence>
<dbReference type="SUPFAM" id="SSF50985">
    <property type="entry name" value="RCC1/BLIP-II"/>
    <property type="match status" value="2"/>
</dbReference>
<feature type="domain" description="PHD-type" evidence="8">
    <location>
        <begin position="6"/>
        <end position="69"/>
    </location>
</feature>
<dbReference type="PRINTS" id="PR00633">
    <property type="entry name" value="RCCNDNSATION"/>
</dbReference>
<dbReference type="AlphaFoldDB" id="A0A485KLD9"/>
<evidence type="ECO:0000313" key="10">
    <source>
        <dbReference type="EMBL" id="VFT85604.1"/>
    </source>
</evidence>
<feature type="repeat" description="RCC1" evidence="6">
    <location>
        <begin position="450"/>
        <end position="499"/>
    </location>
</feature>
<dbReference type="EMBL" id="CAADRA010005134">
    <property type="protein sequence ID" value="VFT85604.1"/>
    <property type="molecule type" value="Genomic_DNA"/>
</dbReference>
<keyword evidence="4" id="KW-0862">Zinc</keyword>
<dbReference type="Pfam" id="PF13540">
    <property type="entry name" value="RCC1_2"/>
    <property type="match status" value="1"/>
</dbReference>
<feature type="repeat" description="RCC1" evidence="6">
    <location>
        <begin position="396"/>
        <end position="448"/>
    </location>
</feature>
<feature type="repeat" description="RCC1" evidence="6">
    <location>
        <begin position="81"/>
        <end position="133"/>
    </location>
</feature>
<protein>
    <submittedName>
        <fullName evidence="10">Aste57867_8718 protein</fullName>
    </submittedName>
</protein>
<dbReference type="PROSITE" id="PS50016">
    <property type="entry name" value="ZF_PHD_2"/>
    <property type="match status" value="1"/>
</dbReference>
<dbReference type="InterPro" id="IPR013083">
    <property type="entry name" value="Znf_RING/FYVE/PHD"/>
</dbReference>
<evidence type="ECO:0000256" key="2">
    <source>
        <dbReference type="ARBA" id="ARBA00022737"/>
    </source>
</evidence>
<dbReference type="GO" id="GO:0008270">
    <property type="term" value="F:zinc ion binding"/>
    <property type="evidence" value="ECO:0007669"/>
    <property type="project" value="UniProtKB-KW"/>
</dbReference>
<evidence type="ECO:0000256" key="4">
    <source>
        <dbReference type="ARBA" id="ARBA00022833"/>
    </source>
</evidence>
<dbReference type="InterPro" id="IPR000408">
    <property type="entry name" value="Reg_chr_condens"/>
</dbReference>
<keyword evidence="3 5" id="KW-0863">Zinc-finger</keyword>